<feature type="domain" description="THUMP-like" evidence="1">
    <location>
        <begin position="323"/>
        <end position="390"/>
    </location>
</feature>
<accession>F4CB72</accession>
<dbReference type="PATRIC" id="fig|743722.3.peg.4974"/>
<evidence type="ECO:0000313" key="3">
    <source>
        <dbReference type="EMBL" id="ADZ81186.1"/>
    </source>
</evidence>
<dbReference type="EMBL" id="CP002584">
    <property type="protein sequence ID" value="ADZ81186.1"/>
    <property type="molecule type" value="Genomic_DNA"/>
</dbReference>
<proteinExistence type="predicted"/>
<dbReference type="STRING" id="743722.Sph21_4676"/>
<reference evidence="3" key="1">
    <citation type="submission" date="2011-03" db="EMBL/GenBank/DDBJ databases">
        <title>Complete sequence of Sphingobacterium sp. 21.</title>
        <authorList>
            <consortium name="US DOE Joint Genome Institute"/>
            <person name="Lucas S."/>
            <person name="Copeland A."/>
            <person name="Lapidus A."/>
            <person name="Cheng J.-F."/>
            <person name="Goodwin L."/>
            <person name="Pitluck S."/>
            <person name="Davenport K."/>
            <person name="Detter J.C."/>
            <person name="Han C."/>
            <person name="Tapia R."/>
            <person name="Land M."/>
            <person name="Hauser L."/>
            <person name="Kyrpides N."/>
            <person name="Ivanova N."/>
            <person name="Ovchinnikova G."/>
            <person name="Pagani I."/>
            <person name="Siebers A.K."/>
            <person name="Allgaier M."/>
            <person name="Thelen M.P."/>
            <person name="Hugenholtz P."/>
            <person name="Woyke T."/>
        </authorList>
    </citation>
    <scope>NUCLEOTIDE SEQUENCE</scope>
    <source>
        <strain evidence="3">21</strain>
    </source>
</reference>
<dbReference type="AlphaFoldDB" id="F4CB72"/>
<organism evidence="3">
    <name type="scientific">Sphingobacterium sp. (strain 21)</name>
    <dbReference type="NCBI Taxonomy" id="743722"/>
    <lineage>
        <taxon>Bacteria</taxon>
        <taxon>Pseudomonadati</taxon>
        <taxon>Bacteroidota</taxon>
        <taxon>Sphingobacteriia</taxon>
        <taxon>Sphingobacteriales</taxon>
        <taxon>Sphingobacteriaceae</taxon>
        <taxon>Sphingobacterium</taxon>
    </lineage>
</organism>
<dbReference type="InterPro" id="IPR041497">
    <property type="entry name" value="Thump-like"/>
</dbReference>
<evidence type="ECO:0000259" key="2">
    <source>
        <dbReference type="Pfam" id="PF22013"/>
    </source>
</evidence>
<dbReference type="InterPro" id="IPR029063">
    <property type="entry name" value="SAM-dependent_MTases_sf"/>
</dbReference>
<dbReference type="Gene3D" id="1.10.10.1110">
    <property type="entry name" value="Methyltransferase PG1098, N-terminal domain"/>
    <property type="match status" value="1"/>
</dbReference>
<dbReference type="CDD" id="cd02440">
    <property type="entry name" value="AdoMet_MTases"/>
    <property type="match status" value="1"/>
</dbReference>
<feature type="domain" description="PG-1098 ferredoxin-like" evidence="2">
    <location>
        <begin position="279"/>
        <end position="321"/>
    </location>
</feature>
<name>F4CB72_SPHS2</name>
<gene>
    <name evidence="3" type="ordered locus">Sph21_4676</name>
</gene>
<protein>
    <submittedName>
        <fullName evidence="3">Uncharacterized protein</fullName>
    </submittedName>
</protein>
<dbReference type="Gene3D" id="3.40.50.150">
    <property type="entry name" value="Vaccinia Virus protein VP39"/>
    <property type="match status" value="1"/>
</dbReference>
<dbReference type="OrthoDB" id="1000417at2"/>
<dbReference type="HOGENOM" id="CLU_038123_0_0_10"/>
<dbReference type="KEGG" id="shg:Sph21_4676"/>
<dbReference type="eggNOG" id="COG2265">
    <property type="taxonomic scope" value="Bacteria"/>
</dbReference>
<sequence length="393" mass="44510">MNQAILKPEVQNFLRDHIQASPASIALGKSPFPDVSAPELAEQLDGMKRAQKKLPQWFNTTNIYYPGLLGLEQSSSSLTGAYKRGLINVGSSIVDITGGFGVDDYYFAQRAQQVIHCERNASLSRIAEHNAKQLGVMNIQFFPNDGIGYLHSSDKVFDFIYIDPSRRIKQQKVFRLSDCEPDVVMHGPLLKQRGKTVLIKAAPLLDIQAAVHELSGVTDVHIISAHNECKELLFVLRNNPTNAITFHCVALSNMTSDILRFNEEQEKTSQPAFDNPRRYLYEPDAALLKAGCFKYTAVHFNLSKLHQHTHLYTSETFKEGFIGRCFEVIKVETYSDFKKNKNSTQGNVSTRNFPLKPQELKKKHKIKDGGDQYLFFCTGPQEQLLVLFCRKHR</sequence>
<dbReference type="InterPro" id="IPR054168">
    <property type="entry name" value="PG_1098_Fer"/>
</dbReference>
<dbReference type="Pfam" id="PF18096">
    <property type="entry name" value="Thump_like"/>
    <property type="match status" value="1"/>
</dbReference>
<dbReference type="SUPFAM" id="SSF53335">
    <property type="entry name" value="S-adenosyl-L-methionine-dependent methyltransferases"/>
    <property type="match status" value="1"/>
</dbReference>
<evidence type="ECO:0000259" key="1">
    <source>
        <dbReference type="Pfam" id="PF18096"/>
    </source>
</evidence>
<dbReference type="Pfam" id="PF22013">
    <property type="entry name" value="PG_1098_Fer"/>
    <property type="match status" value="1"/>
</dbReference>